<gene>
    <name evidence="12" type="ORF">PEVE_00019580</name>
</gene>
<evidence type="ECO:0000256" key="9">
    <source>
        <dbReference type="SAM" id="MobiDB-lite"/>
    </source>
</evidence>
<dbReference type="Pfam" id="PF00001">
    <property type="entry name" value="7tm_1"/>
    <property type="match status" value="2"/>
</dbReference>
<evidence type="ECO:0000256" key="10">
    <source>
        <dbReference type="SAM" id="Phobius"/>
    </source>
</evidence>
<evidence type="ECO:0000256" key="7">
    <source>
        <dbReference type="ARBA" id="ARBA00023170"/>
    </source>
</evidence>
<feature type="transmembrane region" description="Helical" evidence="10">
    <location>
        <begin position="34"/>
        <end position="59"/>
    </location>
</feature>
<feature type="region of interest" description="Disordered" evidence="9">
    <location>
        <begin position="1"/>
        <end position="23"/>
    </location>
</feature>
<evidence type="ECO:0000256" key="1">
    <source>
        <dbReference type="ARBA" id="ARBA00004651"/>
    </source>
</evidence>
<feature type="transmembrane region" description="Helical" evidence="10">
    <location>
        <begin position="71"/>
        <end position="90"/>
    </location>
</feature>
<sequence length="313" mass="35193">MESTLYLQNSSSTNSTPTVLPQGQTPEVLDHPHVVIICTILGVASLVGTLGNALVLWSIIKFENLRTIADLFIFSLSLSDILVTTTYQPLKAYRAAQSQEANLSLVSFSRFLGYLSLTASITNMFGVTVERLISIRFPLKYDQIVTRRRAIITVICIWVFSVTNGIIYTRGYMSGFYLAMYFILTIAGIGMIYAYIFYIAKRLEDVVIQAQNRFVGGSERKAAKTIIILLGVAIACWVPFLISLKLLSKNDVRSKWIFYLAQALATCNSSINPYIYCVRSSRYRKPFVKLLGLRKVDIARETWTPAYLPNTDI</sequence>
<reference evidence="12 13" key="1">
    <citation type="submission" date="2022-05" db="EMBL/GenBank/DDBJ databases">
        <authorList>
            <consortium name="Genoscope - CEA"/>
            <person name="William W."/>
        </authorList>
    </citation>
    <scope>NUCLEOTIDE SEQUENCE [LARGE SCALE GENOMIC DNA]</scope>
</reference>
<dbReference type="PRINTS" id="PR00237">
    <property type="entry name" value="GPCRRHODOPSN"/>
</dbReference>
<dbReference type="PROSITE" id="PS50262">
    <property type="entry name" value="G_PROTEIN_RECEP_F1_2"/>
    <property type="match status" value="1"/>
</dbReference>
<evidence type="ECO:0000313" key="13">
    <source>
        <dbReference type="Proteomes" id="UP001159427"/>
    </source>
</evidence>
<keyword evidence="2" id="KW-1003">Cell membrane</keyword>
<dbReference type="InterPro" id="IPR050569">
    <property type="entry name" value="TAAR"/>
</dbReference>
<dbReference type="PANTHER" id="PTHR24249">
    <property type="entry name" value="HISTAMINE RECEPTOR-RELATED G-PROTEIN COUPLED RECEPTOR"/>
    <property type="match status" value="1"/>
</dbReference>
<keyword evidence="8" id="KW-0807">Transducer</keyword>
<feature type="domain" description="G-protein coupled receptors family 1 profile" evidence="11">
    <location>
        <begin position="51"/>
        <end position="276"/>
    </location>
</feature>
<proteinExistence type="predicted"/>
<evidence type="ECO:0000256" key="5">
    <source>
        <dbReference type="ARBA" id="ARBA00023040"/>
    </source>
</evidence>
<evidence type="ECO:0000313" key="12">
    <source>
        <dbReference type="EMBL" id="CAH3023518.1"/>
    </source>
</evidence>
<keyword evidence="7" id="KW-0675">Receptor</keyword>
<keyword evidence="5" id="KW-0297">G-protein coupled receptor</keyword>
<dbReference type="Gene3D" id="1.20.1070.10">
    <property type="entry name" value="Rhodopsin 7-helix transmembrane proteins"/>
    <property type="match status" value="2"/>
</dbReference>
<evidence type="ECO:0000256" key="2">
    <source>
        <dbReference type="ARBA" id="ARBA00022475"/>
    </source>
</evidence>
<dbReference type="SMART" id="SM01381">
    <property type="entry name" value="7TM_GPCR_Srsx"/>
    <property type="match status" value="1"/>
</dbReference>
<feature type="non-terminal residue" evidence="12">
    <location>
        <position position="313"/>
    </location>
</feature>
<comment type="subcellular location">
    <subcellularLocation>
        <location evidence="1">Cell membrane</location>
        <topology evidence="1">Multi-pass membrane protein</topology>
    </subcellularLocation>
</comment>
<evidence type="ECO:0000256" key="3">
    <source>
        <dbReference type="ARBA" id="ARBA00022692"/>
    </source>
</evidence>
<comment type="caution">
    <text evidence="12">The sequence shown here is derived from an EMBL/GenBank/DDBJ whole genome shotgun (WGS) entry which is preliminary data.</text>
</comment>
<accession>A0ABN8M4L4</accession>
<feature type="transmembrane region" description="Helical" evidence="10">
    <location>
        <begin position="110"/>
        <end position="129"/>
    </location>
</feature>
<keyword evidence="4 10" id="KW-1133">Transmembrane helix</keyword>
<evidence type="ECO:0000256" key="6">
    <source>
        <dbReference type="ARBA" id="ARBA00023136"/>
    </source>
</evidence>
<keyword evidence="13" id="KW-1185">Reference proteome</keyword>
<evidence type="ECO:0000256" key="8">
    <source>
        <dbReference type="ARBA" id="ARBA00023224"/>
    </source>
</evidence>
<dbReference type="InterPro" id="IPR017452">
    <property type="entry name" value="GPCR_Rhodpsn_7TM"/>
</dbReference>
<feature type="transmembrane region" description="Helical" evidence="10">
    <location>
        <begin position="221"/>
        <end position="244"/>
    </location>
</feature>
<feature type="transmembrane region" description="Helical" evidence="10">
    <location>
        <begin position="150"/>
        <end position="169"/>
    </location>
</feature>
<feature type="transmembrane region" description="Helical" evidence="10">
    <location>
        <begin position="256"/>
        <end position="277"/>
    </location>
</feature>
<dbReference type="CDD" id="cd00637">
    <property type="entry name" value="7tm_classA_rhodopsin-like"/>
    <property type="match status" value="1"/>
</dbReference>
<keyword evidence="3 10" id="KW-0812">Transmembrane</keyword>
<evidence type="ECO:0000256" key="4">
    <source>
        <dbReference type="ARBA" id="ARBA00022989"/>
    </source>
</evidence>
<feature type="transmembrane region" description="Helical" evidence="10">
    <location>
        <begin position="175"/>
        <end position="200"/>
    </location>
</feature>
<name>A0ABN8M4L4_9CNID</name>
<evidence type="ECO:0000259" key="11">
    <source>
        <dbReference type="PROSITE" id="PS50262"/>
    </source>
</evidence>
<dbReference type="PANTHER" id="PTHR24249:SF372">
    <property type="entry name" value="G-PROTEIN COUPLED RECEPTORS FAMILY 1 PROFILE DOMAIN-CONTAINING PROTEIN"/>
    <property type="match status" value="1"/>
</dbReference>
<organism evidence="12 13">
    <name type="scientific">Porites evermanni</name>
    <dbReference type="NCBI Taxonomy" id="104178"/>
    <lineage>
        <taxon>Eukaryota</taxon>
        <taxon>Metazoa</taxon>
        <taxon>Cnidaria</taxon>
        <taxon>Anthozoa</taxon>
        <taxon>Hexacorallia</taxon>
        <taxon>Scleractinia</taxon>
        <taxon>Fungiina</taxon>
        <taxon>Poritidae</taxon>
        <taxon>Porites</taxon>
    </lineage>
</organism>
<keyword evidence="6 10" id="KW-0472">Membrane</keyword>
<dbReference type="EMBL" id="CALNXI010000264">
    <property type="protein sequence ID" value="CAH3023518.1"/>
    <property type="molecule type" value="Genomic_DNA"/>
</dbReference>
<protein>
    <recommendedName>
        <fullName evidence="11">G-protein coupled receptors family 1 profile domain-containing protein</fullName>
    </recommendedName>
</protein>
<dbReference type="SUPFAM" id="SSF81321">
    <property type="entry name" value="Family A G protein-coupled receptor-like"/>
    <property type="match status" value="1"/>
</dbReference>
<dbReference type="Proteomes" id="UP001159427">
    <property type="component" value="Unassembled WGS sequence"/>
</dbReference>
<dbReference type="InterPro" id="IPR000276">
    <property type="entry name" value="GPCR_Rhodpsn"/>
</dbReference>